<keyword evidence="2" id="KW-1185">Reference proteome</keyword>
<dbReference type="Proteomes" id="UP000594749">
    <property type="component" value="Chromosome"/>
</dbReference>
<reference evidence="1 2" key="1">
    <citation type="submission" date="2020-10" db="EMBL/GenBank/DDBJ databases">
        <title>Campylobacter and Helicobacter PacBio genomes.</title>
        <authorList>
            <person name="Lane C."/>
        </authorList>
    </citation>
    <scope>NUCLEOTIDE SEQUENCE [LARGE SCALE GENOMIC DNA]</scope>
    <source>
        <strain evidence="1 2">2016D-0077</strain>
    </source>
</reference>
<accession>A0A7M1LF46</accession>
<protein>
    <submittedName>
        <fullName evidence="1">Uncharacterized protein</fullName>
    </submittedName>
</protein>
<dbReference type="RefSeq" id="WP_025803537.1">
    <property type="nucleotide sequence ID" value="NZ_CP053842.1"/>
</dbReference>
<gene>
    <name evidence="1" type="ORF">IMC76_08190</name>
</gene>
<evidence type="ECO:0000313" key="2">
    <source>
        <dbReference type="Proteomes" id="UP000594749"/>
    </source>
</evidence>
<name>A0A7M1LF46_9BACT</name>
<dbReference type="OrthoDB" id="9776582at2"/>
<proteinExistence type="predicted"/>
<dbReference type="EMBL" id="CP063078">
    <property type="protein sequence ID" value="QOQ87178.1"/>
    <property type="molecule type" value="Genomic_DNA"/>
</dbReference>
<evidence type="ECO:0000313" key="1">
    <source>
        <dbReference type="EMBL" id="QOQ87178.1"/>
    </source>
</evidence>
<organism evidence="1 2">
    <name type="scientific">Campylobacter corcagiensis</name>
    <dbReference type="NCBI Taxonomy" id="1448857"/>
    <lineage>
        <taxon>Bacteria</taxon>
        <taxon>Pseudomonadati</taxon>
        <taxon>Campylobacterota</taxon>
        <taxon>Epsilonproteobacteria</taxon>
        <taxon>Campylobacterales</taxon>
        <taxon>Campylobacteraceae</taxon>
        <taxon>Campylobacter</taxon>
    </lineage>
</organism>
<sequence length="231" mass="27398">MKQKYFVIKALLESGGMATLSQLYKLTDVSSWKTNTPFASIRRILQTNPEFYKIYPGLWGLRDKKDEISHLLKEEKNLFTHSYYQGIIIEIGNARKFRTFVPYQDKNKFFLQDRLCDISSLDSIYEFTYPNLMAKAKTVDVVWFNERKMPNSFFEVEHTTGFKNSLNKFYELQDFRANLYIVADIVRKKEFDKIIDESIYKSIKNLVKFADYESIVKQHEKESIKYEMGIS</sequence>
<dbReference type="AlphaFoldDB" id="A0A7M1LF46"/>